<accession>A0ABQ7DYK2</accession>
<name>A0ABQ7DYK2_BRACR</name>
<keyword evidence="3" id="KW-1185">Reference proteome</keyword>
<comment type="caution">
    <text evidence="2">The sequence shown here is derived from an EMBL/GenBank/DDBJ whole genome shotgun (WGS) entry which is preliminary data.</text>
</comment>
<feature type="compositionally biased region" description="Basic and acidic residues" evidence="1">
    <location>
        <begin position="89"/>
        <end position="109"/>
    </location>
</feature>
<evidence type="ECO:0000256" key="1">
    <source>
        <dbReference type="SAM" id="MobiDB-lite"/>
    </source>
</evidence>
<dbReference type="EMBL" id="QGKV02000649">
    <property type="protein sequence ID" value="KAF3583144.1"/>
    <property type="molecule type" value="Genomic_DNA"/>
</dbReference>
<proteinExistence type="predicted"/>
<sequence length="109" mass="12606">MSDEVCRVRSISKTAAVTHPLHISVTRFSGYGDSFKFKVLGQIHLSQPEWNESQKLESIQKMMEPFPLIGFLTELESHEFETEFSIASEEDKKMGRQKDRRESRSTLKV</sequence>
<dbReference type="Proteomes" id="UP000266723">
    <property type="component" value="Unassembled WGS sequence"/>
</dbReference>
<protein>
    <submittedName>
        <fullName evidence="2">Uncharacterized protein</fullName>
    </submittedName>
</protein>
<evidence type="ECO:0000313" key="3">
    <source>
        <dbReference type="Proteomes" id="UP000266723"/>
    </source>
</evidence>
<reference evidence="2 3" key="1">
    <citation type="journal article" date="2020" name="BMC Genomics">
        <title>Intraspecific diversification of the crop wild relative Brassica cretica Lam. using demographic model selection.</title>
        <authorList>
            <person name="Kioukis A."/>
            <person name="Michalopoulou V.A."/>
            <person name="Briers L."/>
            <person name="Pirintsos S."/>
            <person name="Studholme D.J."/>
            <person name="Pavlidis P."/>
            <person name="Sarris P.F."/>
        </authorList>
    </citation>
    <scope>NUCLEOTIDE SEQUENCE [LARGE SCALE GENOMIC DNA]</scope>
    <source>
        <strain evidence="3">cv. PFS-1207/04</strain>
    </source>
</reference>
<organism evidence="2 3">
    <name type="scientific">Brassica cretica</name>
    <name type="common">Mustard</name>
    <dbReference type="NCBI Taxonomy" id="69181"/>
    <lineage>
        <taxon>Eukaryota</taxon>
        <taxon>Viridiplantae</taxon>
        <taxon>Streptophyta</taxon>
        <taxon>Embryophyta</taxon>
        <taxon>Tracheophyta</taxon>
        <taxon>Spermatophyta</taxon>
        <taxon>Magnoliopsida</taxon>
        <taxon>eudicotyledons</taxon>
        <taxon>Gunneridae</taxon>
        <taxon>Pentapetalae</taxon>
        <taxon>rosids</taxon>
        <taxon>malvids</taxon>
        <taxon>Brassicales</taxon>
        <taxon>Brassicaceae</taxon>
        <taxon>Brassiceae</taxon>
        <taxon>Brassica</taxon>
    </lineage>
</organism>
<gene>
    <name evidence="2" type="ORF">DY000_02029876</name>
</gene>
<evidence type="ECO:0000313" key="2">
    <source>
        <dbReference type="EMBL" id="KAF3583144.1"/>
    </source>
</evidence>
<feature type="region of interest" description="Disordered" evidence="1">
    <location>
        <begin position="86"/>
        <end position="109"/>
    </location>
</feature>